<gene>
    <name evidence="1" type="ordered locus">Mesil_0203</name>
</gene>
<proteinExistence type="predicted"/>
<dbReference type="OrthoDB" id="9775130at2"/>
<dbReference type="RefSeq" id="WP_013156754.1">
    <property type="nucleotide sequence ID" value="NC_014212.1"/>
</dbReference>
<dbReference type="Pfam" id="PF00756">
    <property type="entry name" value="Esterase"/>
    <property type="match status" value="1"/>
</dbReference>
<reference evidence="1 2" key="1">
    <citation type="journal article" date="2010" name="Stand. Genomic Sci.">
        <title>Complete genome sequence of Meiothermus silvanus type strain (VI-R2).</title>
        <authorList>
            <person name="Sikorski J."/>
            <person name="Tindall B.J."/>
            <person name="Lowry S."/>
            <person name="Lucas S."/>
            <person name="Nolan M."/>
            <person name="Copeland A."/>
            <person name="Glavina Del Rio T."/>
            <person name="Tice H."/>
            <person name="Cheng J.F."/>
            <person name="Han C."/>
            <person name="Pitluck S."/>
            <person name="Liolios K."/>
            <person name="Ivanova N."/>
            <person name="Mavromatis K."/>
            <person name="Mikhailova N."/>
            <person name="Pati A."/>
            <person name="Goodwin L."/>
            <person name="Chen A."/>
            <person name="Palaniappan K."/>
            <person name="Land M."/>
            <person name="Hauser L."/>
            <person name="Chang Y.J."/>
            <person name="Jeffries C.D."/>
            <person name="Rohde M."/>
            <person name="Goker M."/>
            <person name="Woyke T."/>
            <person name="Bristow J."/>
            <person name="Eisen J.A."/>
            <person name="Markowitz V."/>
            <person name="Hugenholtz P."/>
            <person name="Kyrpides N.C."/>
            <person name="Klenk H.P."/>
            <person name="Lapidus A."/>
        </authorList>
    </citation>
    <scope>NUCLEOTIDE SEQUENCE [LARGE SCALE GENOMIC DNA]</scope>
    <source>
        <strain evidence="2">ATCC 700542 / DSM 9946 / VI-R2</strain>
    </source>
</reference>
<dbReference type="InterPro" id="IPR000801">
    <property type="entry name" value="Esterase-like"/>
</dbReference>
<evidence type="ECO:0000313" key="2">
    <source>
        <dbReference type="Proteomes" id="UP000001916"/>
    </source>
</evidence>
<dbReference type="InterPro" id="IPR050583">
    <property type="entry name" value="Mycobacterial_A85_antigen"/>
</dbReference>
<protein>
    <submittedName>
        <fullName evidence="1">Esterase</fullName>
    </submittedName>
</protein>
<dbReference type="HOGENOM" id="CLU_090325_0_0_0"/>
<evidence type="ECO:0000313" key="1">
    <source>
        <dbReference type="EMBL" id="ADH62147.1"/>
    </source>
</evidence>
<dbReference type="InterPro" id="IPR029058">
    <property type="entry name" value="AB_hydrolase_fold"/>
</dbReference>
<dbReference type="EMBL" id="CP002042">
    <property type="protein sequence ID" value="ADH62147.1"/>
    <property type="molecule type" value="Genomic_DNA"/>
</dbReference>
<organism evidence="1 2">
    <name type="scientific">Allomeiothermus silvanus (strain ATCC 700542 / DSM 9946 / NBRC 106475 / NCIMB 13440 / VI-R2)</name>
    <name type="common">Thermus silvanus</name>
    <dbReference type="NCBI Taxonomy" id="526227"/>
    <lineage>
        <taxon>Bacteria</taxon>
        <taxon>Thermotogati</taxon>
        <taxon>Deinococcota</taxon>
        <taxon>Deinococci</taxon>
        <taxon>Thermales</taxon>
        <taxon>Thermaceae</taxon>
        <taxon>Allomeiothermus</taxon>
    </lineage>
</organism>
<name>D7BGZ3_ALLS1</name>
<dbReference type="AlphaFoldDB" id="D7BGZ3"/>
<dbReference type="PANTHER" id="PTHR48098:SF3">
    <property type="entry name" value="IRON(III) ENTEROBACTIN ESTERASE"/>
    <property type="match status" value="1"/>
</dbReference>
<dbReference type="KEGG" id="msv:Mesil_0203"/>
<sequence>MNVEYHRHYSQALGHEMEFKVYGERGQPIVVFPAQNGRFYDYENFGMVEAARPFLESGQIQLYTVDSIDWQSWTNQSVPPALRARRHTDYDRYIMEEFFPFLREHSGSEIAWATGCSMGAFHSANFFFRHPDHFDGLLALSGLYQVGGFTGDEGGMDAYYNSPLWYLKNMDDPWYLERYRRAKIVFAVGQGRWEGECIRDTREMEQILRAKGIPAWVDYWGYDVDHDWPWWRKMLPYFLGKMLHGWGPP</sequence>
<keyword evidence="2" id="KW-1185">Reference proteome</keyword>
<dbReference type="PANTHER" id="PTHR48098">
    <property type="entry name" value="ENTEROCHELIN ESTERASE-RELATED"/>
    <property type="match status" value="1"/>
</dbReference>
<dbReference type="Gene3D" id="3.40.50.1820">
    <property type="entry name" value="alpha/beta hydrolase"/>
    <property type="match status" value="1"/>
</dbReference>
<dbReference type="eggNOG" id="COG4947">
    <property type="taxonomic scope" value="Bacteria"/>
</dbReference>
<dbReference type="SUPFAM" id="SSF53474">
    <property type="entry name" value="alpha/beta-Hydrolases"/>
    <property type="match status" value="1"/>
</dbReference>
<dbReference type="STRING" id="526227.Mesil_0203"/>
<dbReference type="Proteomes" id="UP000001916">
    <property type="component" value="Chromosome"/>
</dbReference>
<accession>D7BGZ3</accession>